<organism evidence="3">
    <name type="scientific">Leptolyngbya sp. NK1-12</name>
    <dbReference type="NCBI Taxonomy" id="2547451"/>
    <lineage>
        <taxon>Bacteria</taxon>
        <taxon>Bacillati</taxon>
        <taxon>Cyanobacteriota</taxon>
        <taxon>Cyanophyceae</taxon>
        <taxon>Leptolyngbyales</taxon>
        <taxon>Leptolyngbyaceae</taxon>
        <taxon>Leptolyngbya group</taxon>
        <taxon>Leptolyngbya</taxon>
    </lineage>
</organism>
<dbReference type="InterPro" id="IPR050447">
    <property type="entry name" value="Erg6_SMT_methyltransf"/>
</dbReference>
<feature type="domain" description="Methyltransferase type 11" evidence="2">
    <location>
        <begin position="75"/>
        <end position="172"/>
    </location>
</feature>
<dbReference type="Pfam" id="PF08241">
    <property type="entry name" value="Methyltransf_11"/>
    <property type="match status" value="1"/>
</dbReference>
<dbReference type="AlphaFoldDB" id="A0AA96WQ47"/>
<dbReference type="SUPFAM" id="SSF53335">
    <property type="entry name" value="S-adenosyl-L-methionine-dependent methyltransferases"/>
    <property type="match status" value="1"/>
</dbReference>
<dbReference type="PANTHER" id="PTHR44068:SF11">
    <property type="entry name" value="GERANYL DIPHOSPHATE 2-C-METHYLTRANSFERASE"/>
    <property type="match status" value="1"/>
</dbReference>
<evidence type="ECO:0000313" key="3">
    <source>
        <dbReference type="EMBL" id="WNZ27126.1"/>
    </source>
</evidence>
<dbReference type="GO" id="GO:0032259">
    <property type="term" value="P:methylation"/>
    <property type="evidence" value="ECO:0007669"/>
    <property type="project" value="UniProtKB-KW"/>
</dbReference>
<dbReference type="InterPro" id="IPR029063">
    <property type="entry name" value="SAM-dependent_MTases_sf"/>
</dbReference>
<protein>
    <submittedName>
        <fullName evidence="3">Methyltransferase domain-containing protein</fullName>
    </submittedName>
</protein>
<sequence>MAKSDINLPYFDMLFAAFDQGETNTEKVFGRHVHWGYWEDPQAADGTVDDFAKATERLSKLVIKAAKIKEGTSVLDVGCGFGGTIASLNEQFSPISLVGLNIDERQLQRAREKICPLPGNRIEFICGNACELPFSDNSFDAVLAVECVFHFPSRSEFLKEAHRVLRPGGRLALCEFVISEEARKFSSFSYSYFLEKFITMFYGSCHRCSTEDYFNLAKSIGFNIDFEKDITSETMPTYTSLNTIFRNSRQPTFTAYWSTRLVEAAHRARRILYKVLAFEKPYS</sequence>
<proteinExistence type="predicted"/>
<evidence type="ECO:0000259" key="2">
    <source>
        <dbReference type="Pfam" id="PF08241"/>
    </source>
</evidence>
<gene>
    <name evidence="3" type="ORF">HJG54_29895</name>
</gene>
<name>A0AA96WQ47_9CYAN</name>
<dbReference type="PANTHER" id="PTHR44068">
    <property type="entry name" value="ZGC:194242"/>
    <property type="match status" value="1"/>
</dbReference>
<dbReference type="CDD" id="cd02440">
    <property type="entry name" value="AdoMet_MTases"/>
    <property type="match status" value="1"/>
</dbReference>
<dbReference type="Gene3D" id="3.40.50.150">
    <property type="entry name" value="Vaccinia Virus protein VP39"/>
    <property type="match status" value="1"/>
</dbReference>
<evidence type="ECO:0000256" key="1">
    <source>
        <dbReference type="ARBA" id="ARBA00022679"/>
    </source>
</evidence>
<dbReference type="InterPro" id="IPR013216">
    <property type="entry name" value="Methyltransf_11"/>
</dbReference>
<keyword evidence="1" id="KW-0808">Transferase</keyword>
<keyword evidence="3" id="KW-0489">Methyltransferase</keyword>
<dbReference type="EMBL" id="CP053587">
    <property type="protein sequence ID" value="WNZ27126.1"/>
    <property type="molecule type" value="Genomic_DNA"/>
</dbReference>
<dbReference type="GO" id="GO:0008757">
    <property type="term" value="F:S-adenosylmethionine-dependent methyltransferase activity"/>
    <property type="evidence" value="ECO:0007669"/>
    <property type="project" value="InterPro"/>
</dbReference>
<dbReference type="RefSeq" id="WP_316436751.1">
    <property type="nucleotide sequence ID" value="NZ_CP053587.1"/>
</dbReference>
<accession>A0AA96WQ47</accession>
<reference evidence="3" key="1">
    <citation type="submission" date="2020-05" db="EMBL/GenBank/DDBJ databases">
        <authorList>
            <person name="Zhu T."/>
            <person name="Keshari N."/>
            <person name="Lu X."/>
        </authorList>
    </citation>
    <scope>NUCLEOTIDE SEQUENCE</scope>
    <source>
        <strain evidence="3">NK1-12</strain>
    </source>
</reference>